<dbReference type="NCBIfam" id="TIGR01951">
    <property type="entry name" value="nusB"/>
    <property type="match status" value="1"/>
</dbReference>
<proteinExistence type="inferred from homology"/>
<evidence type="ECO:0000256" key="4">
    <source>
        <dbReference type="ARBA" id="ARBA00023015"/>
    </source>
</evidence>
<dbReference type="SUPFAM" id="SSF48013">
    <property type="entry name" value="NusB-like"/>
    <property type="match status" value="1"/>
</dbReference>
<evidence type="ECO:0000256" key="3">
    <source>
        <dbReference type="ARBA" id="ARBA00022884"/>
    </source>
</evidence>
<gene>
    <name evidence="7" type="ORF">A2973_03115</name>
</gene>
<evidence type="ECO:0000256" key="2">
    <source>
        <dbReference type="ARBA" id="ARBA00022814"/>
    </source>
</evidence>
<dbReference type="GO" id="GO:0031564">
    <property type="term" value="P:transcription antitermination"/>
    <property type="evidence" value="ECO:0007669"/>
    <property type="project" value="UniProtKB-KW"/>
</dbReference>
<dbReference type="PANTHER" id="PTHR11078:SF3">
    <property type="entry name" value="ANTITERMINATION NUSB DOMAIN-CONTAINING PROTEIN"/>
    <property type="match status" value="1"/>
</dbReference>
<dbReference type="GO" id="GO:0003723">
    <property type="term" value="F:RNA binding"/>
    <property type="evidence" value="ECO:0007669"/>
    <property type="project" value="UniProtKB-KW"/>
</dbReference>
<dbReference type="GO" id="GO:0006353">
    <property type="term" value="P:DNA-templated transcription termination"/>
    <property type="evidence" value="ECO:0007669"/>
    <property type="project" value="InterPro"/>
</dbReference>
<evidence type="ECO:0000313" key="7">
    <source>
        <dbReference type="EMBL" id="OGG30735.1"/>
    </source>
</evidence>
<protein>
    <submittedName>
        <fullName evidence="7">Transcription antitermination factor NusB</fullName>
    </submittedName>
</protein>
<dbReference type="Gene3D" id="1.10.940.10">
    <property type="entry name" value="NusB-like"/>
    <property type="match status" value="1"/>
</dbReference>
<dbReference type="GO" id="GO:0005829">
    <property type="term" value="C:cytosol"/>
    <property type="evidence" value="ECO:0007669"/>
    <property type="project" value="TreeGrafter"/>
</dbReference>
<evidence type="ECO:0000259" key="6">
    <source>
        <dbReference type="Pfam" id="PF01029"/>
    </source>
</evidence>
<feature type="domain" description="NusB/RsmB/TIM44" evidence="6">
    <location>
        <begin position="38"/>
        <end position="113"/>
    </location>
</feature>
<dbReference type="InterPro" id="IPR035926">
    <property type="entry name" value="NusB-like_sf"/>
</dbReference>
<evidence type="ECO:0000256" key="1">
    <source>
        <dbReference type="ARBA" id="ARBA00005952"/>
    </source>
</evidence>
<dbReference type="STRING" id="1798396.A2973_03115"/>
<dbReference type="EMBL" id="MFJZ01000006">
    <property type="protein sequence ID" value="OGG30735.1"/>
    <property type="molecule type" value="Genomic_DNA"/>
</dbReference>
<comment type="caution">
    <text evidence="7">The sequence shown here is derived from an EMBL/GenBank/DDBJ whole genome shotgun (WGS) entry which is preliminary data.</text>
</comment>
<keyword evidence="4" id="KW-0805">Transcription regulation</keyword>
<keyword evidence="2" id="KW-0889">Transcription antitermination</keyword>
<keyword evidence="5" id="KW-0804">Transcription</keyword>
<sequence length="121" mass="13601">MKTPFDPRHKKRISLMQELFGLSFGHKAINTVAVPPEAHLKDIDLYIQAAAPEWPIDKIAKIDLAILRLALYELLVEKKEPPKVIIDEAVELAKEFGNENSQKFVNGVLGTILKETENGKL</sequence>
<dbReference type="PANTHER" id="PTHR11078">
    <property type="entry name" value="N UTILIZATION SUBSTANCE PROTEIN B-RELATED"/>
    <property type="match status" value="1"/>
</dbReference>
<dbReference type="InterPro" id="IPR011605">
    <property type="entry name" value="NusB_fam"/>
</dbReference>
<keyword evidence="3" id="KW-0694">RNA-binding</keyword>
<accession>A0A1F6B1D1</accession>
<dbReference type="AlphaFoldDB" id="A0A1F6B1D1"/>
<reference evidence="7 8" key="1">
    <citation type="journal article" date="2016" name="Nat. Commun.">
        <title>Thousands of microbial genomes shed light on interconnected biogeochemical processes in an aquifer system.</title>
        <authorList>
            <person name="Anantharaman K."/>
            <person name="Brown C.T."/>
            <person name="Hug L.A."/>
            <person name="Sharon I."/>
            <person name="Castelle C.J."/>
            <person name="Probst A.J."/>
            <person name="Thomas B.C."/>
            <person name="Singh A."/>
            <person name="Wilkins M.J."/>
            <person name="Karaoz U."/>
            <person name="Brodie E.L."/>
            <person name="Williams K.H."/>
            <person name="Hubbard S.S."/>
            <person name="Banfield J.F."/>
        </authorList>
    </citation>
    <scope>NUCLEOTIDE SEQUENCE [LARGE SCALE GENOMIC DNA]</scope>
</reference>
<comment type="similarity">
    <text evidence="1">Belongs to the NusB family.</text>
</comment>
<organism evidence="7 8">
    <name type="scientific">Candidatus Gottesmanbacteria bacterium RIFCSPLOWO2_01_FULL_49_10</name>
    <dbReference type="NCBI Taxonomy" id="1798396"/>
    <lineage>
        <taxon>Bacteria</taxon>
        <taxon>Candidatus Gottesmaniibacteriota</taxon>
    </lineage>
</organism>
<dbReference type="Pfam" id="PF01029">
    <property type="entry name" value="NusB"/>
    <property type="match status" value="1"/>
</dbReference>
<evidence type="ECO:0000256" key="5">
    <source>
        <dbReference type="ARBA" id="ARBA00023163"/>
    </source>
</evidence>
<name>A0A1F6B1D1_9BACT</name>
<dbReference type="InterPro" id="IPR006027">
    <property type="entry name" value="NusB_RsmB_TIM44"/>
</dbReference>
<dbReference type="Proteomes" id="UP000176409">
    <property type="component" value="Unassembled WGS sequence"/>
</dbReference>
<evidence type="ECO:0000313" key="8">
    <source>
        <dbReference type="Proteomes" id="UP000176409"/>
    </source>
</evidence>